<proteinExistence type="inferred from homology"/>
<evidence type="ECO:0000313" key="7">
    <source>
        <dbReference type="EMBL" id="KAE8393098.1"/>
    </source>
</evidence>
<dbReference type="PANTHER" id="PTHR13789">
    <property type="entry name" value="MONOOXYGENASE"/>
    <property type="match status" value="1"/>
</dbReference>
<keyword evidence="4" id="KW-0560">Oxidoreductase</keyword>
<gene>
    <name evidence="7" type="ORF">BDV23DRAFT_44565</name>
    <name evidence="8" type="ORF">ETB97_002901</name>
</gene>
<dbReference type="OMA" id="RRMWEKN"/>
<dbReference type="AlphaFoldDB" id="A0A5N6G561"/>
<dbReference type="Proteomes" id="UP000326877">
    <property type="component" value="Unassembled WGS sequence"/>
</dbReference>
<dbReference type="PRINTS" id="PR00420">
    <property type="entry name" value="RNGMNOXGNASE"/>
</dbReference>
<evidence type="ECO:0000256" key="3">
    <source>
        <dbReference type="ARBA" id="ARBA00022827"/>
    </source>
</evidence>
<dbReference type="OrthoDB" id="16820at2759"/>
<sequence length="472" mass="52914">MDLQYEPPPQQQAGKEWYNFPTEIERSLTSVFAPRNILIVGAGIAGISCALALSKELAPFVPDLQITIFERHDILSTSGGAINLTPVAQRHLDRLGVLAELDKMGTEGGTDVEAIELFSSRSGRQLGSIDFTDQNGNGFGGYKGRRVMRIVLSVAMLTVVERTKNVNVVFGKKLVRGEETEDQAVLHFQDGTTATGDLVLGCDGVHSATRSQWVSPKHPSEYTGISFLQTVIDAKSIKSPIHFRSTSMNISRHGSLLASYCDREHDQIFLAAIVQFSEAHLAYCKIENGQDWVTQHRIKNVLHQEMQSRFGKSGIPCIREMTSKAGDWMLYPVYQVPPNARWHTDRALLLGDAAHAMPPRDESAAYALDDAILFSRILAKHRHEPLPVAFKAYEDLRRNTVNSAFKASRRMWEKNRDMGYLEGRLKEWTLPFYLRNHREEREAAWEFDATQITIPMPVEGGSLYSYGKSDCS</sequence>
<evidence type="ECO:0000313" key="9">
    <source>
        <dbReference type="Proteomes" id="UP000541154"/>
    </source>
</evidence>
<dbReference type="Gene3D" id="3.50.50.60">
    <property type="entry name" value="FAD/NAD(P)-binding domain"/>
    <property type="match status" value="1"/>
</dbReference>
<dbReference type="EMBL" id="SPNV01000166">
    <property type="protein sequence ID" value="KAF5859394.1"/>
    <property type="molecule type" value="Genomic_DNA"/>
</dbReference>
<dbReference type="Pfam" id="PF01494">
    <property type="entry name" value="FAD_binding_3"/>
    <property type="match status" value="1"/>
</dbReference>
<keyword evidence="5" id="KW-0503">Monooxygenase</keyword>
<dbReference type="GO" id="GO:0004497">
    <property type="term" value="F:monooxygenase activity"/>
    <property type="evidence" value="ECO:0007669"/>
    <property type="project" value="UniProtKB-KW"/>
</dbReference>
<accession>A0A5N7CH48</accession>
<evidence type="ECO:0000256" key="2">
    <source>
        <dbReference type="ARBA" id="ARBA00022630"/>
    </source>
</evidence>
<accession>A0A8H6E4T1</accession>
<dbReference type="GO" id="GO:0071949">
    <property type="term" value="F:FAD binding"/>
    <property type="evidence" value="ECO:0007669"/>
    <property type="project" value="InterPro"/>
</dbReference>
<accession>A0A5N6G561</accession>
<name>A0A5N6G561_PETAA</name>
<evidence type="ECO:0000259" key="6">
    <source>
        <dbReference type="Pfam" id="PF01494"/>
    </source>
</evidence>
<dbReference type="InterPro" id="IPR050493">
    <property type="entry name" value="FAD-dep_Monooxygenase_BioMet"/>
</dbReference>
<dbReference type="PANTHER" id="PTHR13789:SF309">
    <property type="entry name" value="PUTATIVE (AFU_ORTHOLOGUE AFUA_6G14510)-RELATED"/>
    <property type="match status" value="1"/>
</dbReference>
<dbReference type="InterPro" id="IPR002938">
    <property type="entry name" value="FAD-bd"/>
</dbReference>
<keyword evidence="3" id="KW-0274">FAD</keyword>
<dbReference type="SUPFAM" id="SSF51905">
    <property type="entry name" value="FAD/NAD(P)-binding domain"/>
    <property type="match status" value="1"/>
</dbReference>
<evidence type="ECO:0000256" key="5">
    <source>
        <dbReference type="ARBA" id="ARBA00023033"/>
    </source>
</evidence>
<evidence type="ECO:0000256" key="1">
    <source>
        <dbReference type="ARBA" id="ARBA00007992"/>
    </source>
</evidence>
<reference evidence="7" key="2">
    <citation type="submission" date="2019-04" db="EMBL/GenBank/DDBJ databases">
        <title>Friends and foes A comparative genomics studyof 23 Aspergillus species from section Flavi.</title>
        <authorList>
            <consortium name="DOE Joint Genome Institute"/>
            <person name="Kjaerbolling I."/>
            <person name="Vesth T."/>
            <person name="Frisvad J.C."/>
            <person name="Nybo J.L."/>
            <person name="Theobald S."/>
            <person name="Kildgaard S."/>
            <person name="Isbrandt T."/>
            <person name="Kuo A."/>
            <person name="Sato A."/>
            <person name="Lyhne E.K."/>
            <person name="Kogle M.E."/>
            <person name="Wiebenga A."/>
            <person name="Kun R.S."/>
            <person name="Lubbers R.J."/>
            <person name="Makela M.R."/>
            <person name="Barry K."/>
            <person name="Chovatia M."/>
            <person name="Clum A."/>
            <person name="Daum C."/>
            <person name="Haridas S."/>
            <person name="He G."/>
            <person name="LaButti K."/>
            <person name="Lipzen A."/>
            <person name="Mondo S."/>
            <person name="Riley R."/>
            <person name="Salamov A."/>
            <person name="Simmons B.A."/>
            <person name="Magnuson J.K."/>
            <person name="Henrissat B."/>
            <person name="Mortensen U.H."/>
            <person name="Larsen T.O."/>
            <person name="Devries R.P."/>
            <person name="Grigoriev I.V."/>
            <person name="Machida M."/>
            <person name="Baker S.E."/>
            <person name="Andersen M.R."/>
        </authorList>
    </citation>
    <scope>NUCLEOTIDE SEQUENCE [LARGE SCALE GENOMIC DNA]</scope>
    <source>
        <strain evidence="7">IBT 14317</strain>
    </source>
</reference>
<protein>
    <recommendedName>
        <fullName evidence="6">FAD-binding domain-containing protein</fullName>
    </recommendedName>
</protein>
<dbReference type="InterPro" id="IPR036188">
    <property type="entry name" value="FAD/NAD-bd_sf"/>
</dbReference>
<dbReference type="Proteomes" id="UP000541154">
    <property type="component" value="Unassembled WGS sequence"/>
</dbReference>
<dbReference type="EMBL" id="ML735232">
    <property type="protein sequence ID" value="KAE8393098.1"/>
    <property type="molecule type" value="Genomic_DNA"/>
</dbReference>
<comment type="similarity">
    <text evidence="1">Belongs to the paxM FAD-dependent monooxygenase family.</text>
</comment>
<reference evidence="8 9" key="1">
    <citation type="submission" date="2019-04" db="EMBL/GenBank/DDBJ databases">
        <title>Aspergillus burnettii sp. nov., novel species from soil in southeast Queensland.</title>
        <authorList>
            <person name="Gilchrist C.L.M."/>
            <person name="Pitt J.I."/>
            <person name="Lange L."/>
            <person name="Lacey H.J."/>
            <person name="Vuong D."/>
            <person name="Midgley D.J."/>
            <person name="Greenfield P."/>
            <person name="Bradbury M."/>
            <person name="Lacey E."/>
            <person name="Busk P.K."/>
            <person name="Pilgaard B."/>
            <person name="Chooi Y.H."/>
            <person name="Piggott A.M."/>
        </authorList>
    </citation>
    <scope>NUCLEOTIDE SEQUENCE [LARGE SCALE GENOMIC DNA]</scope>
    <source>
        <strain evidence="8 9">FRR 5400</strain>
    </source>
</reference>
<keyword evidence="2" id="KW-0285">Flavoprotein</keyword>
<keyword evidence="9" id="KW-1185">Reference proteome</keyword>
<evidence type="ECO:0000256" key="4">
    <source>
        <dbReference type="ARBA" id="ARBA00023002"/>
    </source>
</evidence>
<feature type="domain" description="FAD-binding" evidence="6">
    <location>
        <begin position="37"/>
        <end position="398"/>
    </location>
</feature>
<organism evidence="7">
    <name type="scientific">Petromyces alliaceus</name>
    <name type="common">Aspergillus alliaceus</name>
    <dbReference type="NCBI Taxonomy" id="209559"/>
    <lineage>
        <taxon>Eukaryota</taxon>
        <taxon>Fungi</taxon>
        <taxon>Dikarya</taxon>
        <taxon>Ascomycota</taxon>
        <taxon>Pezizomycotina</taxon>
        <taxon>Eurotiomycetes</taxon>
        <taxon>Eurotiomycetidae</taxon>
        <taxon>Eurotiales</taxon>
        <taxon>Aspergillaceae</taxon>
        <taxon>Aspergillus</taxon>
        <taxon>Aspergillus subgen. Circumdati</taxon>
    </lineage>
</organism>
<evidence type="ECO:0000313" key="8">
    <source>
        <dbReference type="EMBL" id="KAF5859394.1"/>
    </source>
</evidence>